<feature type="compositionally biased region" description="Acidic residues" evidence="1">
    <location>
        <begin position="1"/>
        <end position="23"/>
    </location>
</feature>
<feature type="region of interest" description="Disordered" evidence="1">
    <location>
        <begin position="165"/>
        <end position="218"/>
    </location>
</feature>
<organism evidence="2 3">
    <name type="scientific">Streptomyces swartbergensis</name>
    <dbReference type="NCBI Taxonomy" id="487165"/>
    <lineage>
        <taxon>Bacteria</taxon>
        <taxon>Bacillati</taxon>
        <taxon>Actinomycetota</taxon>
        <taxon>Actinomycetes</taxon>
        <taxon>Kitasatosporales</taxon>
        <taxon>Streptomycetaceae</taxon>
        <taxon>Streptomyces</taxon>
    </lineage>
</organism>
<keyword evidence="3" id="KW-1185">Reference proteome</keyword>
<evidence type="ECO:0000256" key="1">
    <source>
        <dbReference type="SAM" id="MobiDB-lite"/>
    </source>
</evidence>
<evidence type="ECO:0000313" key="3">
    <source>
        <dbReference type="Proteomes" id="UP000195105"/>
    </source>
</evidence>
<evidence type="ECO:0000313" key="2">
    <source>
        <dbReference type="EMBL" id="OUD04696.1"/>
    </source>
</evidence>
<gene>
    <name evidence="2" type="ORF">CA983_02785</name>
</gene>
<feature type="region of interest" description="Disordered" evidence="1">
    <location>
        <begin position="1"/>
        <end position="64"/>
    </location>
</feature>
<dbReference type="EMBL" id="NGFN01000008">
    <property type="protein sequence ID" value="OUD04696.1"/>
    <property type="molecule type" value="Genomic_DNA"/>
</dbReference>
<accession>A0A243SBJ3</accession>
<evidence type="ECO:0008006" key="4">
    <source>
        <dbReference type="Google" id="ProtNLM"/>
    </source>
</evidence>
<name>A0A243SBJ3_9ACTN</name>
<feature type="compositionally biased region" description="Basic and acidic residues" evidence="1">
    <location>
        <begin position="34"/>
        <end position="62"/>
    </location>
</feature>
<protein>
    <recommendedName>
        <fullName evidence="4">Scaffolding protein</fullName>
    </recommendedName>
</protein>
<proteinExistence type="predicted"/>
<dbReference type="Proteomes" id="UP000195105">
    <property type="component" value="Unassembled WGS sequence"/>
</dbReference>
<dbReference type="AlphaFoldDB" id="A0A243SBJ3"/>
<reference evidence="2 3" key="1">
    <citation type="submission" date="2017-05" db="EMBL/GenBank/DDBJ databases">
        <title>Biotechnological potential of actinobacteria isolated from South African environments.</title>
        <authorList>
            <person name="Le Roes-Hill M."/>
            <person name="Prins A."/>
            <person name="Durrell K.A."/>
        </authorList>
    </citation>
    <scope>NUCLEOTIDE SEQUENCE [LARGE SCALE GENOMIC DNA]</scope>
    <source>
        <strain evidence="2 3">HMC13</strain>
    </source>
</reference>
<comment type="caution">
    <text evidence="2">The sequence shown here is derived from an EMBL/GenBank/DDBJ whole genome shotgun (WGS) entry which is preliminary data.</text>
</comment>
<sequence>MPEENETVEQQESGTEETVEETATDGQGGTEQQDDAREAEPDREDQPFDRKKFEAELRKKNSEAANLRKRLKELEPLAKKAKEFEDAQKSEQERLNDQLAAAQEQIATTRKRLVEARVQALAGSPAGERAAFTDPEDAIGSLDLSAYIDDSGDIDESAIEADLQALLERKPHWAKTQPQEGPRRPAPDRTQASGANKQRTLNPSDEFEGFMNSRLLRR</sequence>
<feature type="compositionally biased region" description="Polar residues" evidence="1">
    <location>
        <begin position="190"/>
        <end position="203"/>
    </location>
</feature>
<dbReference type="RefSeq" id="WP_086599264.1">
    <property type="nucleotide sequence ID" value="NZ_NGFN01000008.1"/>
</dbReference>